<keyword evidence="2" id="KW-0472">Membrane</keyword>
<organism evidence="3 4">
    <name type="scientific">Agaribacillus aureus</name>
    <dbReference type="NCBI Taxonomy" id="3051825"/>
    <lineage>
        <taxon>Bacteria</taxon>
        <taxon>Pseudomonadati</taxon>
        <taxon>Bacteroidota</taxon>
        <taxon>Cytophagia</taxon>
        <taxon>Cytophagales</taxon>
        <taxon>Splendidivirgaceae</taxon>
        <taxon>Agaribacillus</taxon>
    </lineage>
</organism>
<accession>A0ABT8LFU4</accession>
<feature type="transmembrane region" description="Helical" evidence="2">
    <location>
        <begin position="6"/>
        <end position="26"/>
    </location>
</feature>
<dbReference type="EMBL" id="JAUJEB010000007">
    <property type="protein sequence ID" value="MDN5215630.1"/>
    <property type="molecule type" value="Genomic_DNA"/>
</dbReference>
<evidence type="ECO:0000313" key="3">
    <source>
        <dbReference type="EMBL" id="MDN5215630.1"/>
    </source>
</evidence>
<evidence type="ECO:0000256" key="2">
    <source>
        <dbReference type="SAM" id="Phobius"/>
    </source>
</evidence>
<keyword evidence="2" id="KW-0812">Transmembrane</keyword>
<feature type="region of interest" description="Disordered" evidence="1">
    <location>
        <begin position="34"/>
        <end position="79"/>
    </location>
</feature>
<reference evidence="3" key="1">
    <citation type="submission" date="2023-06" db="EMBL/GenBank/DDBJ databases">
        <title>Genomic of Agaribacillus aureum.</title>
        <authorList>
            <person name="Wang G."/>
        </authorList>
    </citation>
    <scope>NUCLEOTIDE SEQUENCE</scope>
    <source>
        <strain evidence="3">BMA12</strain>
    </source>
</reference>
<evidence type="ECO:0000313" key="4">
    <source>
        <dbReference type="Proteomes" id="UP001172083"/>
    </source>
</evidence>
<gene>
    <name evidence="3" type="ORF">QQ020_26370</name>
</gene>
<protein>
    <submittedName>
        <fullName evidence="3">Uncharacterized protein</fullName>
    </submittedName>
</protein>
<comment type="caution">
    <text evidence="3">The sequence shown here is derived from an EMBL/GenBank/DDBJ whole genome shotgun (WGS) entry which is preliminary data.</text>
</comment>
<dbReference type="RefSeq" id="WP_346760968.1">
    <property type="nucleotide sequence ID" value="NZ_JAUJEB010000007.1"/>
</dbReference>
<sequence>MTTSVFHLILFGFTYVILVYFIFTLLRKRRFNSGNEGNDDGGIEIFTPPKLDLPPGVSLPTGKGPGKKIGTEESEEILT</sequence>
<evidence type="ECO:0000256" key="1">
    <source>
        <dbReference type="SAM" id="MobiDB-lite"/>
    </source>
</evidence>
<keyword evidence="2" id="KW-1133">Transmembrane helix</keyword>
<keyword evidence="4" id="KW-1185">Reference proteome</keyword>
<proteinExistence type="predicted"/>
<name>A0ABT8LFU4_9BACT</name>
<dbReference type="Proteomes" id="UP001172083">
    <property type="component" value="Unassembled WGS sequence"/>
</dbReference>